<gene>
    <name evidence="2" type="ORF">LT679_01710</name>
</gene>
<keyword evidence="1" id="KW-0812">Transmembrane</keyword>
<keyword evidence="3" id="KW-1185">Reference proteome</keyword>
<keyword evidence="1" id="KW-0472">Membrane</keyword>
<dbReference type="Proteomes" id="UP001199919">
    <property type="component" value="Unassembled WGS sequence"/>
</dbReference>
<feature type="transmembrane region" description="Helical" evidence="1">
    <location>
        <begin position="111"/>
        <end position="131"/>
    </location>
</feature>
<dbReference type="RefSeq" id="WP_232175175.1">
    <property type="nucleotide sequence ID" value="NZ_JAJPWV010000001.1"/>
</dbReference>
<accession>A0ABS8U047</accession>
<feature type="transmembrane region" description="Helical" evidence="1">
    <location>
        <begin position="137"/>
        <end position="156"/>
    </location>
</feature>
<evidence type="ECO:0000313" key="3">
    <source>
        <dbReference type="Proteomes" id="UP001199919"/>
    </source>
</evidence>
<dbReference type="EMBL" id="JAJPWV010000001">
    <property type="protein sequence ID" value="MCD8739304.1"/>
    <property type="molecule type" value="Genomic_DNA"/>
</dbReference>
<name>A0ABS8U047_9SPHI</name>
<keyword evidence="1" id="KW-1133">Transmembrane helix</keyword>
<reference evidence="2 3" key="1">
    <citation type="submission" date="2021-12" db="EMBL/GenBank/DDBJ databases">
        <title>Mucilaginibacter roseus genome.</title>
        <authorList>
            <person name="Ferreira J.R."/>
            <person name="Newman J.D."/>
        </authorList>
    </citation>
    <scope>NUCLEOTIDE SEQUENCE [LARGE SCALE GENOMIC DNA]</scope>
    <source>
        <strain evidence="2 3">LMG 28454</strain>
    </source>
</reference>
<comment type="caution">
    <text evidence="2">The sequence shown here is derived from an EMBL/GenBank/DDBJ whole genome shotgun (WGS) entry which is preliminary data.</text>
</comment>
<protein>
    <submittedName>
        <fullName evidence="2">DUF2975 domain-containing protein</fullName>
    </submittedName>
</protein>
<feature type="transmembrane region" description="Helical" evidence="1">
    <location>
        <begin position="68"/>
        <end position="90"/>
    </location>
</feature>
<evidence type="ECO:0000256" key="1">
    <source>
        <dbReference type="SAM" id="Phobius"/>
    </source>
</evidence>
<organism evidence="2 3">
    <name type="scientific">Mucilaginibacter roseus</name>
    <dbReference type="NCBI Taxonomy" id="1528868"/>
    <lineage>
        <taxon>Bacteria</taxon>
        <taxon>Pseudomonadati</taxon>
        <taxon>Bacteroidota</taxon>
        <taxon>Sphingobacteriia</taxon>
        <taxon>Sphingobacteriales</taxon>
        <taxon>Sphingobacteriaceae</taxon>
        <taxon>Mucilaginibacter</taxon>
    </lineage>
</organism>
<evidence type="ECO:0000313" key="2">
    <source>
        <dbReference type="EMBL" id="MCD8739304.1"/>
    </source>
</evidence>
<feature type="transmembrane region" description="Helical" evidence="1">
    <location>
        <begin position="21"/>
        <end position="39"/>
    </location>
</feature>
<proteinExistence type="predicted"/>
<sequence length="170" mass="19303">MKTVRLIAKVLSAISKILATGYFLSFLLSIIAFTTGWNLNVIEHNTRFEICYPFTQTPFLLGEYSAGYMLMFLLLLGLYSLFFLLVGRVFGVFTQARLFTAHGIRQLKMFYLGNLVLPVVAIVVVSLFYNVDSPAEILVVLHMLLGVFTYFMAAIFREGYNLQCENDLIL</sequence>